<accession>A0A1Y4VV74</accession>
<evidence type="ECO:0000256" key="3">
    <source>
        <dbReference type="ARBA" id="ARBA00022737"/>
    </source>
</evidence>
<dbReference type="PANTHER" id="PTHR43300">
    <property type="entry name" value="ACETYLTRANSFERASE"/>
    <property type="match status" value="1"/>
</dbReference>
<dbReference type="InterPro" id="IPR011004">
    <property type="entry name" value="Trimer_LpxA-like_sf"/>
</dbReference>
<organism evidence="7 9">
    <name type="scientific">Bacteroides xylanisolvens</name>
    <dbReference type="NCBI Taxonomy" id="371601"/>
    <lineage>
        <taxon>Bacteria</taxon>
        <taxon>Pseudomonadati</taxon>
        <taxon>Bacteroidota</taxon>
        <taxon>Bacteroidia</taxon>
        <taxon>Bacteroidales</taxon>
        <taxon>Bacteroidaceae</taxon>
        <taxon>Bacteroides</taxon>
    </lineage>
</organism>
<evidence type="ECO:0000313" key="10">
    <source>
        <dbReference type="Proteomes" id="UP000284417"/>
    </source>
</evidence>
<reference evidence="7" key="2">
    <citation type="journal article" date="2018" name="BMC Genomics">
        <title>Whole genome sequencing and function prediction of 133 gut anaerobes isolated from chicken caecum in pure cultures.</title>
        <authorList>
            <person name="Medvecky M."/>
            <person name="Cejkova D."/>
            <person name="Polansky O."/>
            <person name="Karasova D."/>
            <person name="Kubasova T."/>
            <person name="Cizek A."/>
            <person name="Rychlik I."/>
        </authorList>
    </citation>
    <scope>NUCLEOTIDE SEQUENCE</scope>
    <source>
        <strain evidence="7">An109</strain>
    </source>
</reference>
<dbReference type="Proteomes" id="UP000438288">
    <property type="component" value="Unassembled WGS sequence"/>
</dbReference>
<evidence type="ECO:0000313" key="9">
    <source>
        <dbReference type="Proteomes" id="UP000196036"/>
    </source>
</evidence>
<dbReference type="InterPro" id="IPR050179">
    <property type="entry name" value="Trans_hexapeptide_repeat"/>
</dbReference>
<dbReference type="SUPFAM" id="SSF51161">
    <property type="entry name" value="Trimeric LpxA-like enzymes"/>
    <property type="match status" value="1"/>
</dbReference>
<comment type="similarity">
    <text evidence="1">Belongs to the transferase hexapeptide repeat family.</text>
</comment>
<protein>
    <submittedName>
        <fullName evidence="7">N-acetyltransferase</fullName>
    </submittedName>
</protein>
<dbReference type="Gene3D" id="2.160.10.10">
    <property type="entry name" value="Hexapeptide repeat proteins"/>
    <property type="match status" value="1"/>
</dbReference>
<evidence type="ECO:0000313" key="11">
    <source>
        <dbReference type="Proteomes" id="UP000434604"/>
    </source>
</evidence>
<dbReference type="EMBL" id="QROC01000006">
    <property type="protein sequence ID" value="RHK99905.1"/>
    <property type="molecule type" value="Genomic_DNA"/>
</dbReference>
<evidence type="ECO:0000313" key="12">
    <source>
        <dbReference type="Proteomes" id="UP000438288"/>
    </source>
</evidence>
<dbReference type="Proteomes" id="UP000196036">
    <property type="component" value="Unassembled WGS sequence"/>
</dbReference>
<dbReference type="Proteomes" id="UP000434604">
    <property type="component" value="Unassembled WGS sequence"/>
</dbReference>
<sequence>MYNLKFPNYVAPEAVIGAETIIEEGTIILKGAIIGSQCKIHRHIFVDEGVKIGDKVKIQDSVMIPRGVTIEDGVFIGPSVAFTNDKYPRAINKDGTLKSGGDWQVSETILKYGSSIGANATIVCGVTIGEWAMVAAGSVVTKDVPANALVMGNPAKVIRYFE</sequence>
<keyword evidence="4" id="KW-0012">Acyltransferase</keyword>
<dbReference type="EMBL" id="WDCP01000120">
    <property type="protein sequence ID" value="KAB6335715.1"/>
    <property type="molecule type" value="Genomic_DNA"/>
</dbReference>
<dbReference type="PANTHER" id="PTHR43300:SF4">
    <property type="entry name" value="ACYL-[ACYL-CARRIER-PROTEIN]--UDP-N-ACETYLGLUCOSAMINE O-ACYLTRANSFERASE"/>
    <property type="match status" value="1"/>
</dbReference>
<comment type="caution">
    <text evidence="7">The sequence shown here is derived from an EMBL/GenBank/DDBJ whole genome shotgun (WGS) entry which is preliminary data.</text>
</comment>
<dbReference type="InterPro" id="IPR001451">
    <property type="entry name" value="Hexapep"/>
</dbReference>
<keyword evidence="2 7" id="KW-0808">Transferase</keyword>
<evidence type="ECO:0000256" key="2">
    <source>
        <dbReference type="ARBA" id="ARBA00022679"/>
    </source>
</evidence>
<evidence type="ECO:0000313" key="7">
    <source>
        <dbReference type="EMBL" id="OUQ73105.1"/>
    </source>
</evidence>
<dbReference type="CDD" id="cd03358">
    <property type="entry name" value="LbH_WxcM_N_like"/>
    <property type="match status" value="1"/>
</dbReference>
<dbReference type="RefSeq" id="WP_087317674.1">
    <property type="nucleotide sequence ID" value="NZ_WDDQ01000780.1"/>
</dbReference>
<dbReference type="Proteomes" id="UP000284417">
    <property type="component" value="Unassembled WGS sequence"/>
</dbReference>
<evidence type="ECO:0000256" key="1">
    <source>
        <dbReference type="ARBA" id="ARBA00007274"/>
    </source>
</evidence>
<evidence type="ECO:0000313" key="6">
    <source>
        <dbReference type="EMBL" id="KAB6335715.1"/>
    </source>
</evidence>
<gene>
    <name evidence="7" type="ORF">B5E52_04005</name>
    <name evidence="8" type="ORF">DW042_05525</name>
    <name evidence="5" type="ORF">GA398_01085</name>
    <name evidence="6" type="ORF">GAZ43_25310</name>
</gene>
<evidence type="ECO:0000313" key="5">
    <source>
        <dbReference type="EMBL" id="KAB6150389.1"/>
    </source>
</evidence>
<keyword evidence="3" id="KW-0677">Repeat</keyword>
<evidence type="ECO:0000256" key="4">
    <source>
        <dbReference type="ARBA" id="ARBA00023315"/>
    </source>
</evidence>
<reference evidence="9" key="1">
    <citation type="submission" date="2017-04" db="EMBL/GenBank/DDBJ databases">
        <title>Function of individual gut microbiota members based on whole genome sequencing of pure cultures obtained from chicken caecum.</title>
        <authorList>
            <person name="Medvecky M."/>
            <person name="Cejkova D."/>
            <person name="Polansky O."/>
            <person name="Karasova D."/>
            <person name="Kubasova T."/>
            <person name="Cizek A."/>
            <person name="Rychlik I."/>
        </authorList>
    </citation>
    <scope>NUCLEOTIDE SEQUENCE [LARGE SCALE GENOMIC DNA]</scope>
    <source>
        <strain evidence="9">An109</strain>
    </source>
</reference>
<reference evidence="11 12" key="4">
    <citation type="journal article" date="2019" name="Nat. Med.">
        <title>A library of human gut bacterial isolates paired with longitudinal multiomics data enables mechanistic microbiome research.</title>
        <authorList>
            <person name="Poyet M."/>
            <person name="Groussin M."/>
            <person name="Gibbons S.M."/>
            <person name="Avila-Pacheco J."/>
            <person name="Jiang X."/>
            <person name="Kearney S.M."/>
            <person name="Perrotta A.R."/>
            <person name="Berdy B."/>
            <person name="Zhao S."/>
            <person name="Lieberman T.D."/>
            <person name="Swanson P.K."/>
            <person name="Smith M."/>
            <person name="Roesemann S."/>
            <person name="Alexander J.E."/>
            <person name="Rich S.A."/>
            <person name="Livny J."/>
            <person name="Vlamakis H."/>
            <person name="Clish C."/>
            <person name="Bullock K."/>
            <person name="Deik A."/>
            <person name="Scott J."/>
            <person name="Pierce K.A."/>
            <person name="Xavier R.J."/>
            <person name="Alm E.J."/>
        </authorList>
    </citation>
    <scope>NUCLEOTIDE SEQUENCE [LARGE SCALE GENOMIC DNA]</scope>
    <source>
        <strain evidence="6 12">BIOML-A16</strain>
        <strain evidence="5 11">BIOML-A58</strain>
    </source>
</reference>
<dbReference type="PROSITE" id="PS00101">
    <property type="entry name" value="HEXAPEP_TRANSFERASES"/>
    <property type="match status" value="1"/>
</dbReference>
<dbReference type="AlphaFoldDB" id="A0A1Y4VV74"/>
<proteinExistence type="inferred from homology"/>
<dbReference type="Pfam" id="PF14602">
    <property type="entry name" value="Hexapep_2"/>
    <property type="match status" value="1"/>
</dbReference>
<dbReference type="Pfam" id="PF00132">
    <property type="entry name" value="Hexapep"/>
    <property type="match status" value="1"/>
</dbReference>
<dbReference type="EMBL" id="NFLW01000005">
    <property type="protein sequence ID" value="OUQ73105.1"/>
    <property type="molecule type" value="Genomic_DNA"/>
</dbReference>
<dbReference type="EMBL" id="WDED01000001">
    <property type="protein sequence ID" value="KAB6150389.1"/>
    <property type="molecule type" value="Genomic_DNA"/>
</dbReference>
<reference evidence="8 10" key="3">
    <citation type="submission" date="2018-08" db="EMBL/GenBank/DDBJ databases">
        <title>A genome reference for cultivated species of the human gut microbiota.</title>
        <authorList>
            <person name="Zou Y."/>
            <person name="Xue W."/>
            <person name="Luo G."/>
        </authorList>
    </citation>
    <scope>NUCLEOTIDE SEQUENCE [LARGE SCALE GENOMIC DNA]</scope>
    <source>
        <strain evidence="8 10">AF39-6AC</strain>
    </source>
</reference>
<name>A0A1Y4VV74_9BACE</name>
<dbReference type="InterPro" id="IPR018357">
    <property type="entry name" value="Hexapep_transf_CS"/>
</dbReference>
<dbReference type="GO" id="GO:0016746">
    <property type="term" value="F:acyltransferase activity"/>
    <property type="evidence" value="ECO:0007669"/>
    <property type="project" value="UniProtKB-KW"/>
</dbReference>
<evidence type="ECO:0000313" key="8">
    <source>
        <dbReference type="EMBL" id="RHK99905.1"/>
    </source>
</evidence>